<feature type="domain" description="DOMON" evidence="4">
    <location>
        <begin position="280"/>
        <end position="413"/>
    </location>
</feature>
<dbReference type="PROSITE" id="PS00022">
    <property type="entry name" value="EGF_1"/>
    <property type="match status" value="2"/>
</dbReference>
<evidence type="ECO:0000256" key="2">
    <source>
        <dbReference type="SAM" id="MobiDB-lite"/>
    </source>
</evidence>
<evidence type="ECO:0000259" key="4">
    <source>
        <dbReference type="PROSITE" id="PS50836"/>
    </source>
</evidence>
<dbReference type="PANTHER" id="PTHR46901:SF2">
    <property type="entry name" value="GH04942P"/>
    <property type="match status" value="1"/>
</dbReference>
<dbReference type="AlphaFoldDB" id="A0AAD4N5R9"/>
<feature type="domain" description="EGF-like" evidence="3">
    <location>
        <begin position="205"/>
        <end position="245"/>
    </location>
</feature>
<name>A0AAD4N5R9_9BILA</name>
<dbReference type="InterPro" id="IPR000742">
    <property type="entry name" value="EGF"/>
</dbReference>
<organism evidence="7 8">
    <name type="scientific">Ditylenchus destructor</name>
    <dbReference type="NCBI Taxonomy" id="166010"/>
    <lineage>
        <taxon>Eukaryota</taxon>
        <taxon>Metazoa</taxon>
        <taxon>Ecdysozoa</taxon>
        <taxon>Nematoda</taxon>
        <taxon>Chromadorea</taxon>
        <taxon>Rhabditida</taxon>
        <taxon>Tylenchina</taxon>
        <taxon>Tylenchomorpha</taxon>
        <taxon>Sphaerularioidea</taxon>
        <taxon>Anguinidae</taxon>
        <taxon>Anguininae</taxon>
        <taxon>Ditylenchus</taxon>
    </lineage>
</organism>
<dbReference type="Gene3D" id="2.10.25.10">
    <property type="entry name" value="Laminin"/>
    <property type="match status" value="1"/>
</dbReference>
<feature type="compositionally biased region" description="Low complexity" evidence="2">
    <location>
        <begin position="511"/>
        <end position="522"/>
    </location>
</feature>
<dbReference type="CDD" id="cd09631">
    <property type="entry name" value="DOMON_DOH"/>
    <property type="match status" value="1"/>
</dbReference>
<dbReference type="PROSITE" id="PS50026">
    <property type="entry name" value="EGF_3"/>
    <property type="match status" value="1"/>
</dbReference>
<dbReference type="PROSITE" id="PS01186">
    <property type="entry name" value="EGF_2"/>
    <property type="match status" value="1"/>
</dbReference>
<evidence type="ECO:0000259" key="3">
    <source>
        <dbReference type="PROSITE" id="PS50026"/>
    </source>
</evidence>
<dbReference type="Proteomes" id="UP001201812">
    <property type="component" value="Unassembled WGS sequence"/>
</dbReference>
<feature type="compositionally biased region" description="Low complexity" evidence="2">
    <location>
        <begin position="570"/>
        <end position="588"/>
    </location>
</feature>
<proteinExistence type="predicted"/>
<comment type="caution">
    <text evidence="1">Lacks conserved residue(s) required for the propagation of feature annotation.</text>
</comment>
<evidence type="ECO:0000259" key="6">
    <source>
        <dbReference type="PROSITE" id="PS51203"/>
    </source>
</evidence>
<feature type="domain" description="CS" evidence="6">
    <location>
        <begin position="605"/>
        <end position="703"/>
    </location>
</feature>
<dbReference type="Pfam" id="PF04969">
    <property type="entry name" value="CS"/>
    <property type="match status" value="1"/>
</dbReference>
<dbReference type="Pfam" id="PF05002">
    <property type="entry name" value="SGS"/>
    <property type="match status" value="1"/>
</dbReference>
<evidence type="ECO:0000256" key="1">
    <source>
        <dbReference type="PROSITE-ProRule" id="PRU00076"/>
    </source>
</evidence>
<dbReference type="SUPFAM" id="SSF49764">
    <property type="entry name" value="HSP20-like chaperones"/>
    <property type="match status" value="1"/>
</dbReference>
<evidence type="ECO:0000259" key="5">
    <source>
        <dbReference type="PROSITE" id="PS51048"/>
    </source>
</evidence>
<evidence type="ECO:0000313" key="8">
    <source>
        <dbReference type="Proteomes" id="UP001201812"/>
    </source>
</evidence>
<feature type="compositionally biased region" description="Polar residues" evidence="2">
    <location>
        <begin position="523"/>
        <end position="533"/>
    </location>
</feature>
<keyword evidence="1" id="KW-0245">EGF-like domain</keyword>
<dbReference type="InterPro" id="IPR045266">
    <property type="entry name" value="DOH_DOMON"/>
</dbReference>
<feature type="region of interest" description="Disordered" evidence="2">
    <location>
        <begin position="793"/>
        <end position="826"/>
    </location>
</feature>
<reference evidence="7" key="1">
    <citation type="submission" date="2022-01" db="EMBL/GenBank/DDBJ databases">
        <title>Genome Sequence Resource for Two Populations of Ditylenchus destructor, the Migratory Endoparasitic Phytonematode.</title>
        <authorList>
            <person name="Zhang H."/>
            <person name="Lin R."/>
            <person name="Xie B."/>
        </authorList>
    </citation>
    <scope>NUCLEOTIDE SEQUENCE</scope>
    <source>
        <strain evidence="7">BazhouSP</strain>
    </source>
</reference>
<feature type="region of interest" description="Disordered" evidence="2">
    <location>
        <begin position="505"/>
        <end position="588"/>
    </location>
</feature>
<feature type="disulfide bond" evidence="1">
    <location>
        <begin position="235"/>
        <end position="244"/>
    </location>
</feature>
<dbReference type="InterPro" id="IPR008978">
    <property type="entry name" value="HSP20-like_chaperone"/>
</dbReference>
<feature type="domain" description="SGS" evidence="5">
    <location>
        <begin position="732"/>
        <end position="819"/>
    </location>
</feature>
<accession>A0AAD4N5R9</accession>
<dbReference type="InterPro" id="IPR005018">
    <property type="entry name" value="DOMON_domain"/>
</dbReference>
<dbReference type="Gene3D" id="2.60.40.790">
    <property type="match status" value="1"/>
</dbReference>
<keyword evidence="1" id="KW-1015">Disulfide bond</keyword>
<keyword evidence="8" id="KW-1185">Reference proteome</keyword>
<dbReference type="PANTHER" id="PTHR46901">
    <property type="entry name" value="GH04942P"/>
    <property type="match status" value="1"/>
</dbReference>
<protein>
    <submittedName>
        <fullName evidence="7">SGS domain-containing protein</fullName>
    </submittedName>
</protein>
<dbReference type="EMBL" id="JAKKPZ010000011">
    <property type="protein sequence ID" value="KAI1715744.1"/>
    <property type="molecule type" value="Genomic_DNA"/>
</dbReference>
<sequence>MPFLTSSSVFAQLFSPSFYYLTVIKLFYCCILLSHIFWSDAHVTLTFPEARYPPLDFLDTARTTGPCGVPKSTRSLLSTLQVGENYNFSWRMQYPHQGGFRIQLFDQSGALVEQLAPKTDEGEEFAGLNDQTAETQLVQFTKPCQNCTVRLERQALEWGKAYRFRSCAEINIVEKLQEQCSGRGNQQTQTKCRCDRNFSGELCQYEDDCTDDIDCKSGGKCLRDKIQQNRKSCFCAYGYFGLNCEKKSCYKKVELNKHDVLYSRVVKNQVEIVLDFQTQSYVALGWRPLQIPSTCRLFPDLASTSDGGDKKNSANSGYLQSALNAPLHAMDCTDIVMASIVDGNFLHIEDMYTRDRSTPLSDSWLDGEQSLSAAYGVQTEDRSVVMFRRMIREIEPTDHPLGPGKIFVIYAKGQTSGSYKHLTPSAIEKSNQDGKEHIRNKDFYKDDQWKYHGSQNRGIRKLELVSAEEMSGSRSPLIHPDTLAREPVSHNTITIKASLDVDSNTTASAPLTTSDLSTLGDTNFNKDTSSTILPTAPKTEPEPNIEPVAKPEPTAKIEPTTESEHNADLAPTAEPEPAAEPEPNSVQIQESDISISIQLSTMADFCKTKYQFYQTETEVVICISTRGLPLEDYEDSRVNFTEFVRKIDGKRGQEMNIVCKDKLIFSCKLLGRVDEQKTTIQCTTAKIEVHLAKLSSVSWKTLHMPQQWVPPEKTQSELHAEALAAENEEVEGAIGKTKSKPNWDKLIQEAEEEELKNMDPNARFYKMLYDKSDENGRRAMVKSLQESGGTVLNNSWDAVKSHRVMPHTEKKDEDALEEGPMEMNIS</sequence>
<dbReference type="PROSITE" id="PS51203">
    <property type="entry name" value="CS"/>
    <property type="match status" value="1"/>
</dbReference>
<evidence type="ECO:0000313" key="7">
    <source>
        <dbReference type="EMBL" id="KAI1715744.1"/>
    </source>
</evidence>
<gene>
    <name evidence="7" type="ORF">DdX_08074</name>
</gene>
<dbReference type="PROSITE" id="PS51048">
    <property type="entry name" value="SGS"/>
    <property type="match status" value="1"/>
</dbReference>
<dbReference type="InterPro" id="IPR007052">
    <property type="entry name" value="CS_dom"/>
</dbReference>
<comment type="caution">
    <text evidence="7">The sequence shown here is derived from an EMBL/GenBank/DDBJ whole genome shotgun (WGS) entry which is preliminary data.</text>
</comment>
<dbReference type="InterPro" id="IPR007699">
    <property type="entry name" value="SGS_dom"/>
</dbReference>
<dbReference type="PROSITE" id="PS50836">
    <property type="entry name" value="DOMON"/>
    <property type="match status" value="1"/>
</dbReference>